<reference evidence="2" key="1">
    <citation type="journal article" date="2022" name="Nat. Commun.">
        <title>Chromosome evolution and the genetic basis of agronomically important traits in greater yam.</title>
        <authorList>
            <person name="Bredeson J.V."/>
            <person name="Lyons J.B."/>
            <person name="Oniyinde I.O."/>
            <person name="Okereke N.R."/>
            <person name="Kolade O."/>
            <person name="Nnabue I."/>
            <person name="Nwadili C.O."/>
            <person name="Hribova E."/>
            <person name="Parker M."/>
            <person name="Nwogha J."/>
            <person name="Shu S."/>
            <person name="Carlson J."/>
            <person name="Kariba R."/>
            <person name="Muthemba S."/>
            <person name="Knop K."/>
            <person name="Barton G.J."/>
            <person name="Sherwood A.V."/>
            <person name="Lopez-Montes A."/>
            <person name="Asiedu R."/>
            <person name="Jamnadass R."/>
            <person name="Muchugi A."/>
            <person name="Goodstein D."/>
            <person name="Egesi C.N."/>
            <person name="Featherston J."/>
            <person name="Asfaw A."/>
            <person name="Simpson G.G."/>
            <person name="Dolezel J."/>
            <person name="Hendre P.S."/>
            <person name="Van Deynze A."/>
            <person name="Kumar P.L."/>
            <person name="Obidiegwu J.E."/>
            <person name="Bhattacharjee R."/>
            <person name="Rokhsar D.S."/>
        </authorList>
    </citation>
    <scope>NUCLEOTIDE SEQUENCE [LARGE SCALE GENOMIC DNA]</scope>
    <source>
        <strain evidence="2">cv. TDa95/00328</strain>
    </source>
</reference>
<keyword evidence="2" id="KW-1185">Reference proteome</keyword>
<evidence type="ECO:0000313" key="2">
    <source>
        <dbReference type="Proteomes" id="UP000827976"/>
    </source>
</evidence>
<sequence length="123" mass="13100">MWSWTRVPGWAKDGAPSAEVILGGRAWRAIATSVDLLILPSTSISSAPCLQPSIPWPTVIPGQISSAPPSIQQISSSPPSATDRLANRHHSKLCRLQTVNVLDLLIVGGPLLSSIYLILCPDL</sequence>
<evidence type="ECO:0000313" key="1">
    <source>
        <dbReference type="EMBL" id="KAH7665295.1"/>
    </source>
</evidence>
<dbReference type="Proteomes" id="UP000827976">
    <property type="component" value="Chromosome 13"/>
</dbReference>
<gene>
    <name evidence="1" type="ORF">IHE45_13G024800</name>
</gene>
<proteinExistence type="predicted"/>
<accession>A0ACB7UWZ4</accession>
<comment type="caution">
    <text evidence="1">The sequence shown here is derived from an EMBL/GenBank/DDBJ whole genome shotgun (WGS) entry which is preliminary data.</text>
</comment>
<organism evidence="1 2">
    <name type="scientific">Dioscorea alata</name>
    <name type="common">Purple yam</name>
    <dbReference type="NCBI Taxonomy" id="55571"/>
    <lineage>
        <taxon>Eukaryota</taxon>
        <taxon>Viridiplantae</taxon>
        <taxon>Streptophyta</taxon>
        <taxon>Embryophyta</taxon>
        <taxon>Tracheophyta</taxon>
        <taxon>Spermatophyta</taxon>
        <taxon>Magnoliopsida</taxon>
        <taxon>Liliopsida</taxon>
        <taxon>Dioscoreales</taxon>
        <taxon>Dioscoreaceae</taxon>
        <taxon>Dioscorea</taxon>
    </lineage>
</organism>
<dbReference type="EMBL" id="CM037023">
    <property type="protein sequence ID" value="KAH7665295.1"/>
    <property type="molecule type" value="Genomic_DNA"/>
</dbReference>
<name>A0ACB7UWZ4_DIOAL</name>
<protein>
    <submittedName>
        <fullName evidence="1">Topoisomerase V catalytic domain-like protein</fullName>
    </submittedName>
</protein>